<comment type="catalytic activity">
    <reaction evidence="1">
        <text>Release of an N-terminal amino acid, Xaa-|-Yaa- from a peptide, amide or arylamide. Xaa is preferably Ala, but may be most amino acids including Pro (slow action). When a terminal hydrophobic residue is followed by a prolyl residue, the two may be released as an intact Xaa-Pro dipeptide.</text>
        <dbReference type="EC" id="3.4.11.2"/>
    </reaction>
</comment>
<dbReference type="InterPro" id="IPR027268">
    <property type="entry name" value="Peptidase_M4/M1_CTD_sf"/>
</dbReference>
<evidence type="ECO:0000256" key="4">
    <source>
        <dbReference type="ARBA" id="ARBA00012564"/>
    </source>
</evidence>
<comment type="similarity">
    <text evidence="3">Belongs to the peptidase M1 family.</text>
</comment>
<comment type="cofactor">
    <cofactor evidence="2">
        <name>Zn(2+)</name>
        <dbReference type="ChEBI" id="CHEBI:29105"/>
    </cofactor>
</comment>
<keyword evidence="7" id="KW-0645">Protease</keyword>
<dbReference type="Gene3D" id="1.10.390.10">
    <property type="entry name" value="Neutral Protease Domain 2"/>
    <property type="match status" value="1"/>
</dbReference>
<dbReference type="EC" id="3.4.11.2" evidence="4 12"/>
<dbReference type="Pfam" id="PF17432">
    <property type="entry name" value="DUF3458_C"/>
    <property type="match status" value="1"/>
</dbReference>
<dbReference type="Gene3D" id="3.30.2010.30">
    <property type="match status" value="1"/>
</dbReference>
<evidence type="ECO:0000256" key="11">
    <source>
        <dbReference type="ARBA" id="ARBA00023049"/>
    </source>
</evidence>
<dbReference type="GO" id="GO:0006508">
    <property type="term" value="P:proteolysis"/>
    <property type="evidence" value="ECO:0007669"/>
    <property type="project" value="UniProtKB-UniRule"/>
</dbReference>
<keyword evidence="9 17" id="KW-0378">Hydrolase</keyword>
<dbReference type="InterPro" id="IPR042097">
    <property type="entry name" value="Aminopeptidase_N-like_N_sf"/>
</dbReference>
<dbReference type="NCBIfam" id="TIGR02414">
    <property type="entry name" value="pepN_proteo"/>
    <property type="match status" value="1"/>
</dbReference>
<evidence type="ECO:0000256" key="8">
    <source>
        <dbReference type="ARBA" id="ARBA00022723"/>
    </source>
</evidence>
<keyword evidence="8" id="KW-0479">Metal-binding</keyword>
<evidence type="ECO:0000259" key="13">
    <source>
        <dbReference type="Pfam" id="PF01433"/>
    </source>
</evidence>
<evidence type="ECO:0000313" key="18">
    <source>
        <dbReference type="Proteomes" id="UP000280228"/>
    </source>
</evidence>
<dbReference type="PANTHER" id="PTHR46322">
    <property type="entry name" value="PUROMYCIN-SENSITIVE AMINOPEPTIDASE"/>
    <property type="match status" value="1"/>
</dbReference>
<dbReference type="GO" id="GO:0016285">
    <property type="term" value="F:alanyl aminopeptidase activity"/>
    <property type="evidence" value="ECO:0007669"/>
    <property type="project" value="UniProtKB-EC"/>
</dbReference>
<evidence type="ECO:0000256" key="10">
    <source>
        <dbReference type="ARBA" id="ARBA00022833"/>
    </source>
</evidence>
<dbReference type="InterPro" id="IPR024601">
    <property type="entry name" value="Peptidase_M1_pepN_C"/>
</dbReference>
<dbReference type="InterPro" id="IPR012779">
    <property type="entry name" value="Peptidase_M1_pepN"/>
</dbReference>
<dbReference type="InterPro" id="IPR014782">
    <property type="entry name" value="Peptidase_M1_dom"/>
</dbReference>
<dbReference type="InterPro" id="IPR001930">
    <property type="entry name" value="Peptidase_M1"/>
</dbReference>
<dbReference type="InterPro" id="IPR035414">
    <property type="entry name" value="Peptidase_M1_pepN_Ig-like"/>
</dbReference>
<dbReference type="GO" id="GO:0008270">
    <property type="term" value="F:zinc ion binding"/>
    <property type="evidence" value="ECO:0007669"/>
    <property type="project" value="InterPro"/>
</dbReference>
<evidence type="ECO:0000259" key="14">
    <source>
        <dbReference type="Pfam" id="PF11940"/>
    </source>
</evidence>
<dbReference type="InterPro" id="IPR037144">
    <property type="entry name" value="Peptidase_M1_pepN_C_sf"/>
</dbReference>
<evidence type="ECO:0000256" key="12">
    <source>
        <dbReference type="NCBIfam" id="TIGR02414"/>
    </source>
</evidence>
<protein>
    <recommendedName>
        <fullName evidence="5 12">Aminopeptidase N</fullName>
        <ecNumber evidence="4 12">3.4.11.2</ecNumber>
    </recommendedName>
</protein>
<dbReference type="EMBL" id="CP034662">
    <property type="protein sequence ID" value="AZQ93129.1"/>
    <property type="molecule type" value="Genomic_DNA"/>
</dbReference>
<keyword evidence="6 17" id="KW-0031">Aminopeptidase</keyword>
<evidence type="ECO:0000256" key="9">
    <source>
        <dbReference type="ARBA" id="ARBA00022801"/>
    </source>
</evidence>
<dbReference type="PRINTS" id="PR00756">
    <property type="entry name" value="ALADIPTASE"/>
</dbReference>
<proteinExistence type="inferred from homology"/>
<sequence>MIMTDTVQKDTAQSPKKVYLKDYTPPVYAVDKVDLDIRLFDDHAVVGAKLKMTRAHAGELRLLGRDLKLKSIHLNGQELESQAYHLDKEGLTILDAPNVVVIETLVEISPQTNTTLEGLYQAGTGDDKMFVTQCEPEGFRKITFFPDRPDVLTEYTTRLEAPKHFKTLLANGNLVESGDVDDNRHYTIWHDPTKKPSYLFAAVIANLEVLQDHYTTIEGREVLLEVYADAQDIDKCHVGMQALKDAMKWDEDNYGRAYDLDRYMIVATGQFNMGAMENKGLNIFNTSCVLSSPETTTDERSFLVKSVIAHEYFHNWTGNRITCRDWFQLCLKEGFTVFRDQSFSGDFRSKAVQRIEDVAVLRAAQFAEDAGSLAHPVRPESFVEINNFYTMTIYEKGAEIVRMIANFLGKEKFRQGSDEYFARYDGQAVTVEDFLSAMSVADARVMDFLAWYRQPGTPVVSGGYRVLGDKVIINLSQKTRHVPNYDAPVALPIPVDTAIFDSLTGEMLASRMLLLTTDNAQFEFDHIQLSDGAHPVVSVLRNFSAPVKIDFDYTDEDLASLVAFESEGFNRWQALQILMNRWLSGSVEDATLIISVIQKAVDELIEDDPMLAARLFDIPSQKELAMAYDENYDPISVKARRDELIGKIADGLLENAKLWYQKLPLQAYEDTPQARGRRLLRNVLLNLRLTAGDEMAHQDAYHQYDNASCMSERLGALMAMIEHNLDKKDSYLDDFYAKFSHEDLVIDAWFVAQATPDSTSVSQIASLMERTDYDWNTPNRVRTTLSALAAKPVQLWTAEGLDLYLSSVVRLDGSNPQLAARLLSALARWNTLTADKKSMAQEKLAAVTSQVSSKNVLEFLQNMQTVA</sequence>
<gene>
    <name evidence="17" type="primary">pepN</name>
    <name evidence="17" type="ORF">EJK53_1507</name>
</gene>
<dbReference type="Proteomes" id="UP000280228">
    <property type="component" value="Chromosome"/>
</dbReference>
<evidence type="ECO:0000256" key="7">
    <source>
        <dbReference type="ARBA" id="ARBA00022670"/>
    </source>
</evidence>
<keyword evidence="10" id="KW-0862">Zinc</keyword>
<dbReference type="Pfam" id="PF17900">
    <property type="entry name" value="Peptidase_M1_N"/>
    <property type="match status" value="1"/>
</dbReference>
<keyword evidence="11" id="KW-0482">Metalloprotease</keyword>
<evidence type="ECO:0000256" key="6">
    <source>
        <dbReference type="ARBA" id="ARBA00022438"/>
    </source>
</evidence>
<organism evidence="17 18">
    <name type="scientific">Moraxella catarrhalis</name>
    <name type="common">Branhamella catarrhalis</name>
    <dbReference type="NCBI Taxonomy" id="480"/>
    <lineage>
        <taxon>Bacteria</taxon>
        <taxon>Pseudomonadati</taxon>
        <taxon>Pseudomonadota</taxon>
        <taxon>Gammaproteobacteria</taxon>
        <taxon>Moraxellales</taxon>
        <taxon>Moraxellaceae</taxon>
        <taxon>Moraxella</taxon>
    </lineage>
</organism>
<feature type="domain" description="Peptidase M1 alanyl aminopeptidase C-terminal" evidence="15">
    <location>
        <begin position="555"/>
        <end position="862"/>
    </location>
</feature>
<evidence type="ECO:0000256" key="3">
    <source>
        <dbReference type="ARBA" id="ARBA00010136"/>
    </source>
</evidence>
<dbReference type="Gene3D" id="1.25.50.10">
    <property type="entry name" value="Peptidase M1, alanyl aminopeptidase, C-terminal domain"/>
    <property type="match status" value="1"/>
</dbReference>
<evidence type="ECO:0000259" key="16">
    <source>
        <dbReference type="Pfam" id="PF17900"/>
    </source>
</evidence>
<dbReference type="Pfam" id="PF01433">
    <property type="entry name" value="Peptidase_M1"/>
    <property type="match status" value="1"/>
</dbReference>
<evidence type="ECO:0000259" key="15">
    <source>
        <dbReference type="Pfam" id="PF17432"/>
    </source>
</evidence>
<dbReference type="Gene3D" id="2.60.40.1840">
    <property type="match status" value="1"/>
</dbReference>
<evidence type="ECO:0000256" key="2">
    <source>
        <dbReference type="ARBA" id="ARBA00001947"/>
    </source>
</evidence>
<feature type="domain" description="Peptidase M1 membrane alanine aminopeptidase" evidence="13">
    <location>
        <begin position="240"/>
        <end position="446"/>
    </location>
</feature>
<evidence type="ECO:0000313" key="17">
    <source>
        <dbReference type="EMBL" id="AZQ93129.1"/>
    </source>
</evidence>
<dbReference type="Pfam" id="PF11940">
    <property type="entry name" value="DUF3458"/>
    <property type="match status" value="1"/>
</dbReference>
<dbReference type="GO" id="GO:0008237">
    <property type="term" value="F:metallopeptidase activity"/>
    <property type="evidence" value="ECO:0007669"/>
    <property type="project" value="UniProtKB-UniRule"/>
</dbReference>
<reference evidence="17 18" key="1">
    <citation type="submission" date="2018-12" db="EMBL/GenBank/DDBJ databases">
        <title>Persistence of Moraxella catarrhalis in Chronic Obstructive Pulmonary Disease and Regulation of the Hag/MID Adhesin.</title>
        <authorList>
            <person name="Murphy T."/>
            <person name="Zhao X."/>
            <person name="Vyas G."/>
            <person name="Aluvathingal J."/>
            <person name="Nadendla S."/>
            <person name="Tallon L."/>
            <person name="Tettelin H."/>
        </authorList>
    </citation>
    <scope>NUCLEOTIDE SEQUENCE [LARGE SCALE GENOMIC DNA]</scope>
    <source>
        <strain evidence="17 18">46P58B1</strain>
    </source>
</reference>
<dbReference type="CDD" id="cd09600">
    <property type="entry name" value="M1_APN"/>
    <property type="match status" value="1"/>
</dbReference>
<dbReference type="FunFam" id="3.30.2010.30:FF:000002">
    <property type="entry name" value="Putative aminopeptidase N"/>
    <property type="match status" value="1"/>
</dbReference>
<dbReference type="SUPFAM" id="SSF55486">
    <property type="entry name" value="Metalloproteases ('zincins'), catalytic domain"/>
    <property type="match status" value="1"/>
</dbReference>
<accession>A0A3Q9GGZ6</accession>
<feature type="domain" description="Peptidase M1 alanyl aminopeptidase Ig-like fold" evidence="14">
    <location>
        <begin position="456"/>
        <end position="551"/>
    </location>
</feature>
<dbReference type="InterPro" id="IPR038438">
    <property type="entry name" value="PepN_Ig-like_sf"/>
</dbReference>
<feature type="domain" description="Aminopeptidase N-like N-terminal" evidence="16">
    <location>
        <begin position="104"/>
        <end position="199"/>
    </location>
</feature>
<evidence type="ECO:0000256" key="5">
    <source>
        <dbReference type="ARBA" id="ARBA00015611"/>
    </source>
</evidence>
<dbReference type="InterPro" id="IPR045357">
    <property type="entry name" value="Aminopeptidase_N-like_N"/>
</dbReference>
<dbReference type="RefSeq" id="WP_049148963.1">
    <property type="nucleotide sequence ID" value="NZ_CP034662.1"/>
</dbReference>
<name>A0A3Q9GGZ6_MORCA</name>
<evidence type="ECO:0000256" key="1">
    <source>
        <dbReference type="ARBA" id="ARBA00000098"/>
    </source>
</evidence>
<dbReference type="Gene3D" id="2.60.40.1730">
    <property type="entry name" value="tricorn interacting facor f3 domain"/>
    <property type="match status" value="1"/>
</dbReference>
<dbReference type="PANTHER" id="PTHR46322:SF1">
    <property type="entry name" value="PUROMYCIN-SENSITIVE AMINOPEPTIDASE"/>
    <property type="match status" value="1"/>
</dbReference>
<dbReference type="SUPFAM" id="SSF63737">
    <property type="entry name" value="Leukotriene A4 hydrolase N-terminal domain"/>
    <property type="match status" value="1"/>
</dbReference>
<dbReference type="AlphaFoldDB" id="A0A3Q9GGZ6"/>